<feature type="region of interest" description="Disordered" evidence="12">
    <location>
        <begin position="367"/>
        <end position="404"/>
    </location>
</feature>
<dbReference type="GO" id="GO:0005813">
    <property type="term" value="C:centrosome"/>
    <property type="evidence" value="ECO:0007669"/>
    <property type="project" value="UniProtKB-SubCell"/>
</dbReference>
<dbReference type="OrthoDB" id="9448174at2759"/>
<keyword evidence="5" id="KW-0677">Repeat</keyword>
<evidence type="ECO:0000256" key="1">
    <source>
        <dbReference type="ARBA" id="ARBA00004300"/>
    </source>
</evidence>
<evidence type="ECO:0000313" key="14">
    <source>
        <dbReference type="RefSeq" id="XP_011380155.1"/>
    </source>
</evidence>
<comment type="function">
    <text evidence="9">Involved in maintenance of centrosome cohesion, probably as part of a linker structure which prevents centrosome splitting. Required for localization of CDK5RAP2 to the centrosome during interphase. Contributes to CROCC/rootletin filament formation.</text>
</comment>
<keyword evidence="8" id="KW-0206">Cytoskeleton</keyword>
<keyword evidence="4" id="KW-0597">Phosphoprotein</keyword>
<dbReference type="Gene3D" id="1.20.58.60">
    <property type="match status" value="1"/>
</dbReference>
<evidence type="ECO:0000256" key="11">
    <source>
        <dbReference type="ARBA" id="ARBA00067658"/>
    </source>
</evidence>
<dbReference type="PANTHER" id="PTHR14514:SF2">
    <property type="entry name" value="A-KINASE ANCHOR PROTEIN 6"/>
    <property type="match status" value="1"/>
</dbReference>
<evidence type="ECO:0000256" key="6">
    <source>
        <dbReference type="ARBA" id="ARBA00022843"/>
    </source>
</evidence>
<dbReference type="CTD" id="23177"/>
<dbReference type="GeneID" id="105306688"/>
<evidence type="ECO:0000256" key="3">
    <source>
        <dbReference type="ARBA" id="ARBA00022490"/>
    </source>
</evidence>
<keyword evidence="7" id="KW-0472">Membrane</keyword>
<gene>
    <name evidence="14" type="primary">CEP68</name>
</gene>
<feature type="region of interest" description="Disordered" evidence="12">
    <location>
        <begin position="185"/>
        <end position="208"/>
    </location>
</feature>
<proteinExistence type="predicted"/>
<feature type="region of interest" description="Disordered" evidence="12">
    <location>
        <begin position="501"/>
        <end position="546"/>
    </location>
</feature>
<dbReference type="PANTHER" id="PTHR14514">
    <property type="entry name" value="PKA ANCHORING PROTEIN"/>
    <property type="match status" value="1"/>
</dbReference>
<dbReference type="KEGG" id="pvp:105306688"/>
<dbReference type="RefSeq" id="XP_011380155.1">
    <property type="nucleotide sequence ID" value="XM_011381853.2"/>
</dbReference>
<feature type="compositionally biased region" description="Low complexity" evidence="12">
    <location>
        <begin position="188"/>
        <end position="200"/>
    </location>
</feature>
<evidence type="ECO:0000256" key="12">
    <source>
        <dbReference type="SAM" id="MobiDB-lite"/>
    </source>
</evidence>
<sequence length="761" mass="81239">MALGEEKAEVEASTDTTCPSCGRRSCREQEVDIPGPVSGEQPPRLEAEGGPASSVWGTEGLPAPACCTSGACQPQASNVSREPIAGASHPTLDCLLPPGVGTGDLLHSVGSLMEETRLSASEELPQTLTVPRATALCSGHDADIEDDLSPVESPRVLDLSQQPHISGFPFSSKWRSTVSPGATAPQFSSCSVSASSPGSSLQGHQEKAEPQSCSLAKVSSSLELAVPQLAPSVVVPGPRLQWSPQPVSSGGDAPGLGRRRLSFQAEYWACVLPNSLPPSPDRHSPLWNPNKEYEDLLDYTYPLRPRSQLLKQLDTHVLADPVLQDSGVDLDSFSISPASTLKSPTNVSHNCPPVEATALPFSGSREPNLKQCHSKVPQKRGGVGLASHSHLASTPKAAGSKDALWDSREPVLRCMKDWRPVGKHLKVGSPQQRTCDRGWPSSRSEREKRASQGILRPPCTEPGWRPEEELESDDEYLALPPRLTQVSSLVSCLGSSPTFVTLPTGATEGQSSMDVSDSDGPASFPSDSSQSQLPSGVALRGSGGSEGQNHSLLRSFIHARDSAGDGSLVSSQALGLCSGPLRTRSSLPAMLDQQAFSDPDAKGQPPRRGGEQEKESLMQCVKTFCCQLEELIRWLYNVADVTNHLTPPKSDLTGLKSSLQLYRQFKKDMDEHQSLTESVLQKGEILLQCLLENTPVLKDVLGRISKQPSELESQADHLYDTILASLDMLAGCTLIPDNTPLAAHRSADVTGISLASSQAEM</sequence>
<feature type="region of interest" description="Disordered" evidence="12">
    <location>
        <begin position="425"/>
        <end position="472"/>
    </location>
</feature>
<evidence type="ECO:0000256" key="2">
    <source>
        <dbReference type="ARBA" id="ARBA00004308"/>
    </source>
</evidence>
<name>A0A6P3RN24_PTEVA</name>
<evidence type="ECO:0000256" key="10">
    <source>
        <dbReference type="ARBA" id="ARBA00061752"/>
    </source>
</evidence>
<evidence type="ECO:0000313" key="13">
    <source>
        <dbReference type="Proteomes" id="UP000515202"/>
    </source>
</evidence>
<feature type="region of interest" description="Disordered" evidence="12">
    <location>
        <begin position="1"/>
        <end position="57"/>
    </location>
</feature>
<protein>
    <recommendedName>
        <fullName evidence="11">Centrosomal protein of 68 kDa</fullName>
    </recommendedName>
</protein>
<comment type="subcellular location">
    <subcellularLocation>
        <location evidence="1">Cytoplasm</location>
        <location evidence="1">Cytoskeleton</location>
        <location evidence="1">Microtubule organizing center</location>
        <location evidence="1">Centrosome</location>
    </subcellularLocation>
    <subcellularLocation>
        <location evidence="2">Endomembrane system</location>
    </subcellularLocation>
</comment>
<evidence type="ECO:0000256" key="9">
    <source>
        <dbReference type="ARBA" id="ARBA00060188"/>
    </source>
</evidence>
<comment type="subunit">
    <text evidence="10">Interacts with CNTLN; the interaction recruits CEP68 to the centrosome. Interacts with the SCF(FBXW11) complex which contains SKP1, CUL1 and FBXW11; the interaction is probably mediated by FBXW11 and the complex also contains CDK5RAP2 and PCNT. Also interacts with F-box protein BTRC. Interacts with serine/threonine-protein kinase PLK1; the interaction leads to phosphorylation of CEP68 and its subsequent degradation. Interacts with NEK2; the interaction leads to phosphorylation of CEP68.</text>
</comment>
<dbReference type="FunFam" id="1.20.58.60:FF:000296">
    <property type="entry name" value="centrosomal protein of 68 kDa"/>
    <property type="match status" value="1"/>
</dbReference>
<feature type="region of interest" description="Disordered" evidence="12">
    <location>
        <begin position="595"/>
        <end position="614"/>
    </location>
</feature>
<evidence type="ECO:0000256" key="7">
    <source>
        <dbReference type="ARBA" id="ARBA00023136"/>
    </source>
</evidence>
<accession>A0A6P3RN24</accession>
<keyword evidence="6" id="KW-0832">Ubl conjugation</keyword>
<evidence type="ECO:0000256" key="5">
    <source>
        <dbReference type="ARBA" id="ARBA00022737"/>
    </source>
</evidence>
<evidence type="ECO:0000256" key="4">
    <source>
        <dbReference type="ARBA" id="ARBA00022553"/>
    </source>
</evidence>
<feature type="compositionally biased region" description="Basic and acidic residues" evidence="12">
    <location>
        <begin position="1"/>
        <end position="10"/>
    </location>
</feature>
<dbReference type="AlphaFoldDB" id="A0A6P3RN24"/>
<keyword evidence="3" id="KW-0963">Cytoplasm</keyword>
<dbReference type="Proteomes" id="UP000515202">
    <property type="component" value="Unplaced"/>
</dbReference>
<feature type="compositionally biased region" description="Polar residues" evidence="12">
    <location>
        <begin position="525"/>
        <end position="534"/>
    </location>
</feature>
<organism evidence="13 14">
    <name type="scientific">Pteropus vampyrus</name>
    <name type="common">Large flying fox</name>
    <dbReference type="NCBI Taxonomy" id="132908"/>
    <lineage>
        <taxon>Eukaryota</taxon>
        <taxon>Metazoa</taxon>
        <taxon>Chordata</taxon>
        <taxon>Craniata</taxon>
        <taxon>Vertebrata</taxon>
        <taxon>Euteleostomi</taxon>
        <taxon>Mammalia</taxon>
        <taxon>Eutheria</taxon>
        <taxon>Laurasiatheria</taxon>
        <taxon>Chiroptera</taxon>
        <taxon>Yinpterochiroptera</taxon>
        <taxon>Pteropodoidea</taxon>
        <taxon>Pteropodidae</taxon>
        <taxon>Pteropodinae</taxon>
        <taxon>Pteropus</taxon>
    </lineage>
</organism>
<dbReference type="SUPFAM" id="SSF46966">
    <property type="entry name" value="Spectrin repeat"/>
    <property type="match status" value="1"/>
</dbReference>
<evidence type="ECO:0000256" key="8">
    <source>
        <dbReference type="ARBA" id="ARBA00023212"/>
    </source>
</evidence>
<keyword evidence="13" id="KW-1185">Reference proteome</keyword>
<reference evidence="14" key="1">
    <citation type="submission" date="2025-08" db="UniProtKB">
        <authorList>
            <consortium name="RefSeq"/>
        </authorList>
    </citation>
    <scope>IDENTIFICATION</scope>
    <source>
        <tissue evidence="14">Kidney</tissue>
    </source>
</reference>